<accession>G9QM81</accession>
<organism evidence="1 2">
    <name type="scientific">Bacillus smithii 7_3_47FAA</name>
    <dbReference type="NCBI Taxonomy" id="665952"/>
    <lineage>
        <taxon>Bacteria</taxon>
        <taxon>Bacillati</taxon>
        <taxon>Bacillota</taxon>
        <taxon>Bacilli</taxon>
        <taxon>Bacillales</taxon>
        <taxon>Bacillaceae</taxon>
        <taxon>Bacillus</taxon>
    </lineage>
</organism>
<evidence type="ECO:0000313" key="1">
    <source>
        <dbReference type="EMBL" id="EHL77216.1"/>
    </source>
</evidence>
<name>G9QM81_9BACI</name>
<dbReference type="HOGENOM" id="CLU_3372128_0_0_9"/>
<dbReference type="Proteomes" id="UP000011747">
    <property type="component" value="Unassembled WGS sequence"/>
</dbReference>
<reference evidence="1 2" key="1">
    <citation type="submission" date="2011-09" db="EMBL/GenBank/DDBJ databases">
        <title>The Genome Sequence of Bacillus smithii 7_3_47FAA.</title>
        <authorList>
            <consortium name="The Broad Institute Genome Sequencing Platform"/>
            <person name="Earl A."/>
            <person name="Ward D."/>
            <person name="Feldgarden M."/>
            <person name="Gevers D."/>
            <person name="Daigneault M."/>
            <person name="Strauss J."/>
            <person name="Allen-Vercoe E."/>
            <person name="Young S.K."/>
            <person name="Zeng Q."/>
            <person name="Gargeya S."/>
            <person name="Fitzgerald M."/>
            <person name="Haas B."/>
            <person name="Abouelleil A."/>
            <person name="Alvarado L."/>
            <person name="Arachchi H.M."/>
            <person name="Berlin A."/>
            <person name="Brown A."/>
            <person name="Chapman S.B."/>
            <person name="Chen Z."/>
            <person name="Dunbar C."/>
            <person name="Freedman E."/>
            <person name="Gearin G."/>
            <person name="Goldberg J."/>
            <person name="Griggs A."/>
            <person name="Gujja S."/>
            <person name="Heiman D."/>
            <person name="Howarth C."/>
            <person name="Larson L."/>
            <person name="Lui A."/>
            <person name="MacDonald P.J.P."/>
            <person name="Montmayeur A."/>
            <person name="Murphy C."/>
            <person name="Neiman D."/>
            <person name="Pearson M."/>
            <person name="Priest M."/>
            <person name="Roberts A."/>
            <person name="Saif S."/>
            <person name="Shea T."/>
            <person name="Shenoy N."/>
            <person name="Sisk P."/>
            <person name="Stolte C."/>
            <person name="Sykes S."/>
            <person name="Wortman J."/>
            <person name="Nusbaum C."/>
            <person name="Birren B."/>
        </authorList>
    </citation>
    <scope>NUCLEOTIDE SEQUENCE [LARGE SCALE GENOMIC DNA]</scope>
    <source>
        <strain evidence="1 2">7_3_47FAA</strain>
    </source>
</reference>
<dbReference type="EMBL" id="ACWF01000117">
    <property type="protein sequence ID" value="EHL77216.1"/>
    <property type="molecule type" value="Genomic_DNA"/>
</dbReference>
<dbReference type="AlphaFoldDB" id="G9QM81"/>
<comment type="caution">
    <text evidence="1">The sequence shown here is derived from an EMBL/GenBank/DDBJ whole genome shotgun (WGS) entry which is preliminary data.</text>
</comment>
<evidence type="ECO:0000313" key="2">
    <source>
        <dbReference type="Proteomes" id="UP000011747"/>
    </source>
</evidence>
<keyword evidence="2" id="KW-1185">Reference proteome</keyword>
<sequence length="34" mass="4086">MYDELKTNLLIEQKGVYNIWNIQKMDILFLVLSV</sequence>
<gene>
    <name evidence="1" type="ORF">HMPREF1015_00648</name>
</gene>
<protein>
    <submittedName>
        <fullName evidence="1">Uncharacterized protein</fullName>
    </submittedName>
</protein>
<proteinExistence type="predicted"/>